<sequence>MTHTKREDRVIDWTYPEPTGAGSKFFGPGATTAELVIQQVFPYTFGLFLPVLAYLKGWGWTWYQCVAAALLGCDMLGGVMTNATSAAKRWYHRDEQTFWNHMSFTATHILQPLVLMACFDRWNWCFVAVSYGYLLVASVVILTSPQYLQRPIAMLLLVVGIFISLYVIPAPVHFEWFLPLFYIKLLCCHLLIEEPYRPKREEREVKKEE</sequence>
<evidence type="ECO:0000313" key="3">
    <source>
        <dbReference type="Proteomes" id="UP000265618"/>
    </source>
</evidence>
<keyword evidence="3" id="KW-1185">Reference proteome</keyword>
<dbReference type="EMBL" id="BDIP01003319">
    <property type="protein sequence ID" value="GCA63377.1"/>
    <property type="molecule type" value="Genomic_DNA"/>
</dbReference>
<keyword evidence="1" id="KW-0472">Membrane</keyword>
<keyword evidence="1" id="KW-0812">Transmembrane</keyword>
<proteinExistence type="predicted"/>
<dbReference type="AlphaFoldDB" id="A0A391NP82"/>
<dbReference type="Proteomes" id="UP000265618">
    <property type="component" value="Unassembled WGS sequence"/>
</dbReference>
<organism evidence="2 3">
    <name type="scientific">Kipferlia bialata</name>
    <dbReference type="NCBI Taxonomy" id="797122"/>
    <lineage>
        <taxon>Eukaryota</taxon>
        <taxon>Metamonada</taxon>
        <taxon>Carpediemonas-like organisms</taxon>
        <taxon>Kipferlia</taxon>
    </lineage>
</organism>
<evidence type="ECO:0000256" key="1">
    <source>
        <dbReference type="SAM" id="Phobius"/>
    </source>
</evidence>
<gene>
    <name evidence="2" type="ORF">KIPB_009612</name>
</gene>
<evidence type="ECO:0000313" key="2">
    <source>
        <dbReference type="EMBL" id="GCA63377.1"/>
    </source>
</evidence>
<accession>A0A391NP82</accession>
<feature type="transmembrane region" description="Helical" evidence="1">
    <location>
        <begin position="121"/>
        <end position="144"/>
    </location>
</feature>
<protein>
    <submittedName>
        <fullName evidence="2">Uncharacterized protein</fullName>
    </submittedName>
</protein>
<feature type="transmembrane region" description="Helical" evidence="1">
    <location>
        <begin position="98"/>
        <end position="115"/>
    </location>
</feature>
<comment type="caution">
    <text evidence="2">The sequence shown here is derived from an EMBL/GenBank/DDBJ whole genome shotgun (WGS) entry which is preliminary data.</text>
</comment>
<keyword evidence="1" id="KW-1133">Transmembrane helix</keyword>
<feature type="transmembrane region" description="Helical" evidence="1">
    <location>
        <begin position="151"/>
        <end position="168"/>
    </location>
</feature>
<name>A0A391NP82_9EUKA</name>
<dbReference type="OrthoDB" id="9991130at2759"/>
<reference evidence="2 3" key="1">
    <citation type="journal article" date="2018" name="PLoS ONE">
        <title>The draft genome of Kipferlia bialata reveals reductive genome evolution in fornicate parasites.</title>
        <authorList>
            <person name="Tanifuji G."/>
            <person name="Takabayashi S."/>
            <person name="Kume K."/>
            <person name="Takagi M."/>
            <person name="Nakayama T."/>
            <person name="Kamikawa R."/>
            <person name="Inagaki Y."/>
            <person name="Hashimoto T."/>
        </authorList>
    </citation>
    <scope>NUCLEOTIDE SEQUENCE [LARGE SCALE GENOMIC DNA]</scope>
    <source>
        <strain evidence="2">NY0173</strain>
    </source>
</reference>